<gene>
    <name evidence="6" type="primary">secB</name>
    <name evidence="7" type="ORF">Aam_149_001</name>
</gene>
<keyword evidence="2 6" id="KW-0813">Transport</keyword>
<keyword evidence="5 6" id="KW-0143">Chaperone</keyword>
<evidence type="ECO:0000256" key="5">
    <source>
        <dbReference type="ARBA" id="ARBA00023186"/>
    </source>
</evidence>
<evidence type="ECO:0000313" key="8">
    <source>
        <dbReference type="Proteomes" id="UP000032668"/>
    </source>
</evidence>
<keyword evidence="4 6" id="KW-0811">Translocation</keyword>
<dbReference type="GO" id="GO:0051082">
    <property type="term" value="F:unfolded protein binding"/>
    <property type="evidence" value="ECO:0007669"/>
    <property type="project" value="InterPro"/>
</dbReference>
<dbReference type="STRING" id="1120923.SAMN02746095_03514"/>
<evidence type="ECO:0000256" key="1">
    <source>
        <dbReference type="ARBA" id="ARBA00009990"/>
    </source>
</evidence>
<evidence type="ECO:0000313" key="7">
    <source>
        <dbReference type="EMBL" id="GAN82050.1"/>
    </source>
</evidence>
<dbReference type="HAMAP" id="MF_00821">
    <property type="entry name" value="SecB"/>
    <property type="match status" value="1"/>
</dbReference>
<comment type="function">
    <text evidence="6">One of the proteins required for the normal export of preproteins out of the cell cytoplasm. It is a molecular chaperone that binds to a subset of precursor proteins, maintaining them in a translocation-competent state. It also specifically binds to its receptor SecA.</text>
</comment>
<evidence type="ECO:0000256" key="3">
    <source>
        <dbReference type="ARBA" id="ARBA00022927"/>
    </source>
</evidence>
<accession>A0A0D6PJV9</accession>
<dbReference type="NCBIfam" id="NF004392">
    <property type="entry name" value="PRK05751.1-3"/>
    <property type="match status" value="1"/>
</dbReference>
<comment type="similarity">
    <text evidence="1 6">Belongs to the SecB family.</text>
</comment>
<comment type="caution">
    <text evidence="7">The sequence shown here is derived from an EMBL/GenBank/DDBJ whole genome shotgun (WGS) entry which is preliminary data.</text>
</comment>
<comment type="subunit">
    <text evidence="6">Homotetramer, a dimer of dimers. One homotetramer interacts with 1 SecA dimer.</text>
</comment>
<dbReference type="RefSeq" id="WP_048880436.1">
    <property type="nucleotide sequence ID" value="NZ_BANC01000146.1"/>
</dbReference>
<sequence>MSEQAGLPPQPLILNIQYTKDLSFEVPGAPGIFTQLRSQPHVNLNLDVQVRRIEENQTLFEVTLAIRAEGTTEPPKSAGGTQEKPPVVFIADLSYSGVFTLNGIPDEQQEPILLVECPRLLFPFARNILADVTRDGGFPPVLLGPIDFVGLWQQRRGVGMAGVEGADGSAKPN</sequence>
<dbReference type="Gene3D" id="3.10.420.10">
    <property type="entry name" value="SecB-like"/>
    <property type="match status" value="1"/>
</dbReference>
<dbReference type="GO" id="GO:0006457">
    <property type="term" value="P:protein folding"/>
    <property type="evidence" value="ECO:0007669"/>
    <property type="project" value="UniProtKB-UniRule"/>
</dbReference>
<keyword evidence="3 6" id="KW-0653">Protein transport</keyword>
<dbReference type="SUPFAM" id="SSF54611">
    <property type="entry name" value="SecB-like"/>
    <property type="match status" value="1"/>
</dbReference>
<dbReference type="InterPro" id="IPR035958">
    <property type="entry name" value="SecB-like_sf"/>
</dbReference>
<dbReference type="EMBL" id="BANC01000146">
    <property type="protein sequence ID" value="GAN82050.1"/>
    <property type="molecule type" value="Genomic_DNA"/>
</dbReference>
<dbReference type="NCBIfam" id="TIGR00809">
    <property type="entry name" value="secB"/>
    <property type="match status" value="1"/>
</dbReference>
<name>A0A0D6PJV9_9PROT</name>
<dbReference type="Proteomes" id="UP000032668">
    <property type="component" value="Unassembled WGS sequence"/>
</dbReference>
<evidence type="ECO:0000256" key="2">
    <source>
        <dbReference type="ARBA" id="ARBA00022448"/>
    </source>
</evidence>
<proteinExistence type="inferred from homology"/>
<dbReference type="PANTHER" id="PTHR36918">
    <property type="match status" value="1"/>
</dbReference>
<dbReference type="Pfam" id="PF02556">
    <property type="entry name" value="SecB"/>
    <property type="match status" value="1"/>
</dbReference>
<dbReference type="GO" id="GO:0005737">
    <property type="term" value="C:cytoplasm"/>
    <property type="evidence" value="ECO:0007669"/>
    <property type="project" value="UniProtKB-SubCell"/>
</dbReference>
<comment type="subcellular location">
    <subcellularLocation>
        <location evidence="6">Cytoplasm</location>
    </subcellularLocation>
</comment>
<dbReference type="AlphaFoldDB" id="A0A0D6PJV9"/>
<organism evidence="7 8">
    <name type="scientific">Acidocella aminolytica 101 = DSM 11237</name>
    <dbReference type="NCBI Taxonomy" id="1120923"/>
    <lineage>
        <taxon>Bacteria</taxon>
        <taxon>Pseudomonadati</taxon>
        <taxon>Pseudomonadota</taxon>
        <taxon>Alphaproteobacteria</taxon>
        <taxon>Acetobacterales</taxon>
        <taxon>Acidocellaceae</taxon>
        <taxon>Acidocella</taxon>
    </lineage>
</organism>
<keyword evidence="6" id="KW-0963">Cytoplasm</keyword>
<keyword evidence="8" id="KW-1185">Reference proteome</keyword>
<dbReference type="InterPro" id="IPR003708">
    <property type="entry name" value="SecB"/>
</dbReference>
<dbReference type="OrthoDB" id="9795145at2"/>
<evidence type="ECO:0000256" key="4">
    <source>
        <dbReference type="ARBA" id="ARBA00023010"/>
    </source>
</evidence>
<dbReference type="GO" id="GO:0015031">
    <property type="term" value="P:protein transport"/>
    <property type="evidence" value="ECO:0007669"/>
    <property type="project" value="UniProtKB-UniRule"/>
</dbReference>
<dbReference type="PANTHER" id="PTHR36918:SF1">
    <property type="entry name" value="PROTEIN-EXPORT PROTEIN SECB"/>
    <property type="match status" value="1"/>
</dbReference>
<dbReference type="GO" id="GO:0051262">
    <property type="term" value="P:protein tetramerization"/>
    <property type="evidence" value="ECO:0007669"/>
    <property type="project" value="InterPro"/>
</dbReference>
<evidence type="ECO:0000256" key="6">
    <source>
        <dbReference type="HAMAP-Rule" id="MF_00821"/>
    </source>
</evidence>
<reference evidence="7 8" key="1">
    <citation type="submission" date="2012-11" db="EMBL/GenBank/DDBJ databases">
        <title>Whole genome sequence of Acidocella aminolytica 101 = DSM 11237.</title>
        <authorList>
            <person name="Azuma Y."/>
            <person name="Higashiura N."/>
            <person name="Hirakawa H."/>
            <person name="Matsushita K."/>
        </authorList>
    </citation>
    <scope>NUCLEOTIDE SEQUENCE [LARGE SCALE GENOMIC DNA]</scope>
    <source>
        <strain evidence="8">101 / DSM 11237</strain>
    </source>
</reference>
<protein>
    <recommendedName>
        <fullName evidence="6">Protein-export protein SecB</fullName>
    </recommendedName>
</protein>